<sequence>MVAPGTWLRTPVEKANPERIELAQIAGPSQVSAPGWSVEGVWHYSTEPTLRFGGFSGLMPVGDGRLRAFSDRGFLFTFIEPDRAEESADMRLIGGLPYDDPDLYPLLWDIESVTRDPADRGDYWVGYENTHAIHRFSYRTEPEKVRIIQDEVDWYANAGLEAMVRLTDGRFLIIPERHQEALIYASDPVEGGAPRILPFANPAPEFAVTDLAQLPDGRVLYLMRDVNWGNYPPFAGMMAISDPPDAGSAEPLSPRILFRFDDLLPPENYEGLAVRRLEDGRVAVWVISDDNIAAMQRTLLAKLIYDPSLK</sequence>
<dbReference type="InterPro" id="IPR027372">
    <property type="entry name" value="Phytase-like_dom"/>
</dbReference>
<dbReference type="AlphaFoldDB" id="A0A074M7K1"/>
<reference evidence="2 3" key="1">
    <citation type="submission" date="2014-04" db="EMBL/GenBank/DDBJ databases">
        <title>A comprehensive comparison of genomes of Erythrobacter spp. strains.</title>
        <authorList>
            <person name="Zheng Q."/>
        </authorList>
    </citation>
    <scope>NUCLEOTIDE SEQUENCE [LARGE SCALE GENOMIC DNA]</scope>
    <source>
        <strain evidence="2 3">DSM 6997</strain>
    </source>
</reference>
<dbReference type="Proteomes" id="UP000027647">
    <property type="component" value="Unassembled WGS sequence"/>
</dbReference>
<dbReference type="EMBL" id="JMIW01000005">
    <property type="protein sequence ID" value="KEO89394.1"/>
    <property type="molecule type" value="Genomic_DNA"/>
</dbReference>
<comment type="caution">
    <text evidence="2">The sequence shown here is derived from an EMBL/GenBank/DDBJ whole genome shotgun (WGS) entry which is preliminary data.</text>
</comment>
<gene>
    <name evidence="2" type="ORF">EH31_12165</name>
</gene>
<accession>A0A074M7K1</accession>
<dbReference type="eggNOG" id="COG4246">
    <property type="taxonomic scope" value="Bacteria"/>
</dbReference>
<dbReference type="STRING" id="1044.EH31_12165"/>
<dbReference type="Pfam" id="PF13449">
    <property type="entry name" value="Phytase-like"/>
    <property type="match status" value="1"/>
</dbReference>
<organism evidence="2 3">
    <name type="scientific">Erythrobacter longus</name>
    <dbReference type="NCBI Taxonomy" id="1044"/>
    <lineage>
        <taxon>Bacteria</taxon>
        <taxon>Pseudomonadati</taxon>
        <taxon>Pseudomonadota</taxon>
        <taxon>Alphaproteobacteria</taxon>
        <taxon>Sphingomonadales</taxon>
        <taxon>Erythrobacteraceae</taxon>
        <taxon>Erythrobacter/Porphyrobacter group</taxon>
        <taxon>Erythrobacter</taxon>
    </lineage>
</organism>
<evidence type="ECO:0000259" key="1">
    <source>
        <dbReference type="Pfam" id="PF13449"/>
    </source>
</evidence>
<proteinExistence type="predicted"/>
<protein>
    <recommendedName>
        <fullName evidence="1">Phytase-like domain-containing protein</fullName>
    </recommendedName>
</protein>
<dbReference type="SUPFAM" id="SSF63829">
    <property type="entry name" value="Calcium-dependent phosphotriesterase"/>
    <property type="match status" value="1"/>
</dbReference>
<keyword evidence="3" id="KW-1185">Reference proteome</keyword>
<feature type="domain" description="Phytase-like" evidence="1">
    <location>
        <begin position="51"/>
        <end position="291"/>
    </location>
</feature>
<name>A0A074M7K1_ERYLO</name>
<evidence type="ECO:0000313" key="2">
    <source>
        <dbReference type="EMBL" id="KEO89394.1"/>
    </source>
</evidence>
<evidence type="ECO:0000313" key="3">
    <source>
        <dbReference type="Proteomes" id="UP000027647"/>
    </source>
</evidence>